<dbReference type="SMART" id="SM00155">
    <property type="entry name" value="PLDc"/>
    <property type="match status" value="2"/>
</dbReference>
<evidence type="ECO:0000256" key="3">
    <source>
        <dbReference type="ARBA" id="ARBA00018392"/>
    </source>
</evidence>
<evidence type="ECO:0000256" key="4">
    <source>
        <dbReference type="ARBA" id="ARBA00022525"/>
    </source>
</evidence>
<dbReference type="CDD" id="cd09159">
    <property type="entry name" value="PLDc_ybhO_like_2"/>
    <property type="match status" value="1"/>
</dbReference>
<feature type="domain" description="PLD phosphodiesterase" evidence="6">
    <location>
        <begin position="119"/>
        <end position="146"/>
    </location>
</feature>
<evidence type="ECO:0000313" key="8">
    <source>
        <dbReference type="Proteomes" id="UP001218362"/>
    </source>
</evidence>
<evidence type="ECO:0000256" key="5">
    <source>
        <dbReference type="ARBA" id="ARBA00029594"/>
    </source>
</evidence>
<dbReference type="GO" id="GO:0032049">
    <property type="term" value="P:cardiolipin biosynthetic process"/>
    <property type="evidence" value="ECO:0007669"/>
    <property type="project" value="UniProtKB-ARBA"/>
</dbReference>
<dbReference type="CDD" id="cd09110">
    <property type="entry name" value="PLDc_CLS_1"/>
    <property type="match status" value="1"/>
</dbReference>
<sequence>MESDDESGEAAPYADPEPFSISAQGLELTFYASGESRLKALLDTIAAAQASLKLYFYIFSADACGKRVRDALAEAAARGVEVVLIVDDFGSSADSLFLKSLIDAGGTVQRFGARWGGRYLIRNHQKMLIVDDKAAIIGGFNIAQAYFDPPEKDGWNDLAVRVEGAAVKQLTEYYAILARWTDGRKVRVMEARRQMANWQSGSGTVRWLVGRPGNRLSPWAQSVIGDIRRAARLDMMVAYFSPRWGLIKLIGKVAQRGTGEGEGARLLLAAKSDNAATIGAARTSYGKMLRKGVAIYEFEPAKLHAKLIVVDDATYIGSANFDMRSLYINLELMLRIEDAALAARMRDFIAGHLPHSTAVTPELYAQRRTPLHRLQWIVSWFLVTVADYSVTRRLNAGL</sequence>
<accession>A0AAJ5X4G5</accession>
<dbReference type="GO" id="GO:0005576">
    <property type="term" value="C:extracellular region"/>
    <property type="evidence" value="ECO:0007669"/>
    <property type="project" value="UniProtKB-SubCell"/>
</dbReference>
<dbReference type="Proteomes" id="UP001218362">
    <property type="component" value="Chromosome"/>
</dbReference>
<evidence type="ECO:0000259" key="6">
    <source>
        <dbReference type="PROSITE" id="PS50035"/>
    </source>
</evidence>
<dbReference type="Pfam" id="PF13091">
    <property type="entry name" value="PLDc_2"/>
    <property type="match status" value="2"/>
</dbReference>
<dbReference type="Gene3D" id="3.30.870.10">
    <property type="entry name" value="Endonuclease Chain A"/>
    <property type="match status" value="2"/>
</dbReference>
<dbReference type="AlphaFoldDB" id="A0AAJ5X4G5"/>
<reference evidence="7" key="1">
    <citation type="submission" date="2023-03" db="EMBL/GenBank/DDBJ databases">
        <title>Andean soil-derived lignocellulolytic bacterial consortium as a source of novel taxa and putative plastic-active enzymes.</title>
        <authorList>
            <person name="Diaz-Garcia L."/>
            <person name="Chuvochina M."/>
            <person name="Feuerriegel G."/>
            <person name="Bunk B."/>
            <person name="Sproer C."/>
            <person name="Streit W.R."/>
            <person name="Rodriguez L.M."/>
            <person name="Overmann J."/>
            <person name="Jimenez D.J."/>
        </authorList>
    </citation>
    <scope>NUCLEOTIDE SEQUENCE</scope>
    <source>
        <strain evidence="7">MAG 26</strain>
    </source>
</reference>
<comment type="function">
    <text evidence="1">Could be a virulence factor.</text>
</comment>
<dbReference type="PROSITE" id="PS50035">
    <property type="entry name" value="PLD"/>
    <property type="match status" value="2"/>
</dbReference>
<gene>
    <name evidence="7" type="ORF">P0Y56_12240</name>
</gene>
<dbReference type="SUPFAM" id="SSF56024">
    <property type="entry name" value="Phospholipase D/nuclease"/>
    <property type="match status" value="2"/>
</dbReference>
<dbReference type="InterPro" id="IPR025202">
    <property type="entry name" value="PLD-like_dom"/>
</dbReference>
<dbReference type="GO" id="GO:0030572">
    <property type="term" value="F:phosphatidyltransferase activity"/>
    <property type="evidence" value="ECO:0007669"/>
    <property type="project" value="UniProtKB-ARBA"/>
</dbReference>
<dbReference type="KEGG" id="acob:P0Y56_12240"/>
<keyword evidence="4" id="KW-0964">Secreted</keyword>
<protein>
    <recommendedName>
        <fullName evidence="3">Phospholipase D</fullName>
    </recommendedName>
    <alternativeName>
        <fullName evidence="5">Choline phosphatase</fullName>
    </alternativeName>
</protein>
<proteinExistence type="predicted"/>
<name>A0AAJ5X4G5_9SPHN</name>
<comment type="subcellular location">
    <subcellularLocation>
        <location evidence="2">Secreted</location>
    </subcellularLocation>
</comment>
<dbReference type="PANTHER" id="PTHR21248:SF12">
    <property type="entry name" value="CARDIOLIPIN SYNTHASE C"/>
    <property type="match status" value="1"/>
</dbReference>
<evidence type="ECO:0000313" key="7">
    <source>
        <dbReference type="EMBL" id="WEK45794.1"/>
    </source>
</evidence>
<evidence type="ECO:0000256" key="1">
    <source>
        <dbReference type="ARBA" id="ARBA00003145"/>
    </source>
</evidence>
<feature type="domain" description="PLD phosphodiesterase" evidence="6">
    <location>
        <begin position="299"/>
        <end position="325"/>
    </location>
</feature>
<dbReference type="PANTHER" id="PTHR21248">
    <property type="entry name" value="CARDIOLIPIN SYNTHASE"/>
    <property type="match status" value="1"/>
</dbReference>
<evidence type="ECO:0000256" key="2">
    <source>
        <dbReference type="ARBA" id="ARBA00004613"/>
    </source>
</evidence>
<dbReference type="InterPro" id="IPR001736">
    <property type="entry name" value="PLipase_D/transphosphatidylase"/>
</dbReference>
<organism evidence="7 8">
    <name type="scientific">Candidatus Andeanibacterium colombiense</name>
    <dbReference type="NCBI Taxonomy" id="3121345"/>
    <lineage>
        <taxon>Bacteria</taxon>
        <taxon>Pseudomonadati</taxon>
        <taxon>Pseudomonadota</taxon>
        <taxon>Alphaproteobacteria</taxon>
        <taxon>Sphingomonadales</taxon>
        <taxon>Sphingomonadaceae</taxon>
        <taxon>Candidatus Andeanibacterium</taxon>
    </lineage>
</organism>
<dbReference type="EMBL" id="CP119316">
    <property type="protein sequence ID" value="WEK45794.1"/>
    <property type="molecule type" value="Genomic_DNA"/>
</dbReference>